<evidence type="ECO:0000256" key="3">
    <source>
        <dbReference type="ARBA" id="ARBA00022448"/>
    </source>
</evidence>
<keyword evidence="6 9" id="KW-1133">Transmembrane helix</keyword>
<dbReference type="Proteomes" id="UP000538292">
    <property type="component" value="Unassembled WGS sequence"/>
</dbReference>
<evidence type="ECO:0000256" key="4">
    <source>
        <dbReference type="ARBA" id="ARBA00022692"/>
    </source>
</evidence>
<dbReference type="PROSITE" id="PS51371">
    <property type="entry name" value="CBS"/>
    <property type="match status" value="1"/>
</dbReference>
<comment type="subcellular location">
    <subcellularLocation>
        <location evidence="9">Cell membrane</location>
        <topology evidence="9">Multi-pass membrane protein</topology>
    </subcellularLocation>
    <subcellularLocation>
        <location evidence="1">Membrane</location>
        <topology evidence="1">Multi-pass membrane protein</topology>
    </subcellularLocation>
</comment>
<keyword evidence="4 9" id="KW-0812">Transmembrane</keyword>
<dbReference type="CDD" id="cd04606">
    <property type="entry name" value="CBS_pair_Mg_transporter"/>
    <property type="match status" value="1"/>
</dbReference>
<evidence type="ECO:0000259" key="10">
    <source>
        <dbReference type="PROSITE" id="PS51371"/>
    </source>
</evidence>
<dbReference type="Gene3D" id="3.10.580.10">
    <property type="entry name" value="CBS-domain"/>
    <property type="match status" value="1"/>
</dbReference>
<dbReference type="Gene3D" id="1.10.357.20">
    <property type="entry name" value="SLC41 divalent cation transporters, integral membrane domain"/>
    <property type="match status" value="1"/>
</dbReference>
<comment type="function">
    <text evidence="9">Acts as a magnesium transporter.</text>
</comment>
<dbReference type="InterPro" id="IPR006668">
    <property type="entry name" value="Mg_transptr_MgtE_intracell_dom"/>
</dbReference>
<dbReference type="InterPro" id="IPR006669">
    <property type="entry name" value="MgtE_transporter"/>
</dbReference>
<keyword evidence="8" id="KW-0129">CBS domain</keyword>
<proteinExistence type="inferred from homology"/>
<feature type="transmembrane region" description="Helical" evidence="9">
    <location>
        <begin position="285"/>
        <end position="305"/>
    </location>
</feature>
<dbReference type="AlphaFoldDB" id="A0A7W1XTF7"/>
<evidence type="ECO:0000256" key="1">
    <source>
        <dbReference type="ARBA" id="ARBA00004141"/>
    </source>
</evidence>
<dbReference type="SUPFAM" id="SSF161093">
    <property type="entry name" value="MgtE membrane domain-like"/>
    <property type="match status" value="1"/>
</dbReference>
<dbReference type="SMART" id="SM00116">
    <property type="entry name" value="CBS"/>
    <property type="match status" value="1"/>
</dbReference>
<comment type="similarity">
    <text evidence="2 9">Belongs to the SLC41A transporter family.</text>
</comment>
<keyword evidence="3 9" id="KW-0813">Transport</keyword>
<gene>
    <name evidence="11" type="primary">mgtE</name>
    <name evidence="11" type="ORF">H2C83_10870</name>
</gene>
<keyword evidence="12" id="KW-1185">Reference proteome</keyword>
<dbReference type="PANTHER" id="PTHR41394">
    <property type="entry name" value="MAGNESIUM TRANSPORTER MGTE"/>
    <property type="match status" value="1"/>
</dbReference>
<dbReference type="SMART" id="SM00924">
    <property type="entry name" value="MgtE_N"/>
    <property type="match status" value="1"/>
</dbReference>
<dbReference type="InterPro" id="IPR036739">
    <property type="entry name" value="SLC41_membr_dom_sf"/>
</dbReference>
<keyword evidence="7 9" id="KW-0472">Membrane</keyword>
<dbReference type="InterPro" id="IPR046342">
    <property type="entry name" value="CBS_dom_sf"/>
</dbReference>
<dbReference type="RefSeq" id="WP_181740724.1">
    <property type="nucleotide sequence ID" value="NZ_JACEOL010000035.1"/>
</dbReference>
<feature type="transmembrane region" description="Helical" evidence="9">
    <location>
        <begin position="386"/>
        <end position="412"/>
    </location>
</feature>
<protein>
    <recommendedName>
        <fullName evidence="9">Magnesium transporter MgtE</fullName>
    </recommendedName>
</protein>
<dbReference type="GO" id="GO:0005886">
    <property type="term" value="C:plasma membrane"/>
    <property type="evidence" value="ECO:0007669"/>
    <property type="project" value="UniProtKB-SubCell"/>
</dbReference>
<dbReference type="GO" id="GO:0046872">
    <property type="term" value="F:metal ion binding"/>
    <property type="evidence" value="ECO:0007669"/>
    <property type="project" value="UniProtKB-KW"/>
</dbReference>
<accession>A0A7W1XTF7</accession>
<dbReference type="InterPro" id="IPR000644">
    <property type="entry name" value="CBS_dom"/>
</dbReference>
<comment type="subunit">
    <text evidence="9">Homodimer.</text>
</comment>
<dbReference type="EMBL" id="JACEOL010000035">
    <property type="protein sequence ID" value="MBA4602807.1"/>
    <property type="molecule type" value="Genomic_DNA"/>
</dbReference>
<feature type="transmembrane region" description="Helical" evidence="9">
    <location>
        <begin position="424"/>
        <end position="447"/>
    </location>
</feature>
<evidence type="ECO:0000313" key="11">
    <source>
        <dbReference type="EMBL" id="MBA4602807.1"/>
    </source>
</evidence>
<comment type="caution">
    <text evidence="11">The sequence shown here is derived from an EMBL/GenBank/DDBJ whole genome shotgun (WGS) entry which is preliminary data.</text>
</comment>
<dbReference type="Pfam" id="PF01769">
    <property type="entry name" value="MgtE"/>
    <property type="match status" value="1"/>
</dbReference>
<dbReference type="InterPro" id="IPR038076">
    <property type="entry name" value="MgtE_N_sf"/>
</dbReference>
<keyword evidence="9" id="KW-0479">Metal-binding</keyword>
<feature type="transmembrane region" description="Helical" evidence="9">
    <location>
        <begin position="317"/>
        <end position="338"/>
    </location>
</feature>
<dbReference type="Gene3D" id="1.25.60.10">
    <property type="entry name" value="MgtE N-terminal domain-like"/>
    <property type="match status" value="1"/>
</dbReference>
<evidence type="ECO:0000256" key="2">
    <source>
        <dbReference type="ARBA" id="ARBA00009749"/>
    </source>
</evidence>
<evidence type="ECO:0000256" key="7">
    <source>
        <dbReference type="ARBA" id="ARBA00023136"/>
    </source>
</evidence>
<keyword evidence="9" id="KW-1003">Cell membrane</keyword>
<sequence length="449" mass="50253">MNQAVQKEELQTLIFSNRETKRLNELLNKMQPYDLSEILRDMDESEQLELISSLSLVNAAEMLEYLEPELQYHLLNRLDHSLASPLLKQMSSDMVVDLLLAIHPLQAKKLLQLLPEDYRQKINDLMNYPEYTAGSLMTVDYVSARAYWTGEQTIRHIRKVGYEAEIISYIYVTDKRGKLFGVVSLKEIILADPQTQIANIAKTDIISVPAEMEQEDVASILSRYGFYAVPVVDRQTRLIGIITYDDLVEVIQDEATEDIQKIGGSQPLTEPYFKTSVWSLYRKRILWLLVLFIGGAYTATVLESYQNTLDKVVALSFFIPLLIGTGGNTGSQIVTTLIRALGVGEVKFHDLFRVIRKELIAGLLLGISLGLIGFLRAYVMGVSFDIAYVVAFAAMFIVLWSSLVAAALPLILDRLHADPAVVSGPLISTLVDGTGLIIYMTIAKIILGL</sequence>
<dbReference type="Pfam" id="PF00571">
    <property type="entry name" value="CBS"/>
    <property type="match status" value="2"/>
</dbReference>
<dbReference type="GO" id="GO:0015095">
    <property type="term" value="F:magnesium ion transmembrane transporter activity"/>
    <property type="evidence" value="ECO:0007669"/>
    <property type="project" value="UniProtKB-UniRule"/>
</dbReference>
<feature type="domain" description="CBS" evidence="10">
    <location>
        <begin position="201"/>
        <end position="257"/>
    </location>
</feature>
<dbReference type="InterPro" id="IPR006667">
    <property type="entry name" value="SLC41_membr_dom"/>
</dbReference>
<evidence type="ECO:0000256" key="6">
    <source>
        <dbReference type="ARBA" id="ARBA00022989"/>
    </source>
</evidence>
<dbReference type="Pfam" id="PF03448">
    <property type="entry name" value="MgtE_N"/>
    <property type="match status" value="1"/>
</dbReference>
<dbReference type="NCBIfam" id="TIGR00400">
    <property type="entry name" value="mgtE"/>
    <property type="match status" value="1"/>
</dbReference>
<dbReference type="PANTHER" id="PTHR41394:SF8">
    <property type="entry name" value="MAGNESIUM TRANSPORTER MGTE"/>
    <property type="match status" value="1"/>
</dbReference>
<evidence type="ECO:0000256" key="8">
    <source>
        <dbReference type="PROSITE-ProRule" id="PRU00703"/>
    </source>
</evidence>
<dbReference type="SUPFAM" id="SSF54631">
    <property type="entry name" value="CBS-domain pair"/>
    <property type="match status" value="1"/>
</dbReference>
<dbReference type="SUPFAM" id="SSF158791">
    <property type="entry name" value="MgtE N-terminal domain-like"/>
    <property type="match status" value="1"/>
</dbReference>
<organism evidence="11 12">
    <name type="scientific">Thermoactinomyces mirandus</name>
    <dbReference type="NCBI Taxonomy" id="2756294"/>
    <lineage>
        <taxon>Bacteria</taxon>
        <taxon>Bacillati</taxon>
        <taxon>Bacillota</taxon>
        <taxon>Bacilli</taxon>
        <taxon>Bacillales</taxon>
        <taxon>Thermoactinomycetaceae</taxon>
        <taxon>Thermoactinomyces</taxon>
    </lineage>
</organism>
<feature type="transmembrane region" description="Helical" evidence="9">
    <location>
        <begin position="359"/>
        <end position="380"/>
    </location>
</feature>
<reference evidence="11 12" key="1">
    <citation type="submission" date="2020-07" db="EMBL/GenBank/DDBJ databases">
        <title>Thermoactinomyces phylogeny.</title>
        <authorList>
            <person name="Dunlap C."/>
        </authorList>
    </citation>
    <scope>NUCLEOTIDE SEQUENCE [LARGE SCALE GENOMIC DNA]</scope>
    <source>
        <strain evidence="11 12">AMNI-1</strain>
    </source>
</reference>
<keyword evidence="5 9" id="KW-0460">Magnesium</keyword>
<evidence type="ECO:0000256" key="9">
    <source>
        <dbReference type="RuleBase" id="RU362011"/>
    </source>
</evidence>
<evidence type="ECO:0000256" key="5">
    <source>
        <dbReference type="ARBA" id="ARBA00022842"/>
    </source>
</evidence>
<name>A0A7W1XTF7_9BACL</name>
<evidence type="ECO:0000313" key="12">
    <source>
        <dbReference type="Proteomes" id="UP000538292"/>
    </source>
</evidence>